<feature type="compositionally biased region" description="Polar residues" evidence="6">
    <location>
        <begin position="1388"/>
        <end position="1432"/>
    </location>
</feature>
<gene>
    <name evidence="9" type="ORF">FHL15_001682</name>
</gene>
<keyword evidence="2 7" id="KW-0812">Transmembrane</keyword>
<evidence type="ECO:0000256" key="6">
    <source>
        <dbReference type="SAM" id="MobiDB-lite"/>
    </source>
</evidence>
<comment type="caution">
    <text evidence="9">The sequence shown here is derived from an EMBL/GenBank/DDBJ whole genome shotgun (WGS) entry which is preliminary data.</text>
</comment>
<dbReference type="InterPro" id="IPR036770">
    <property type="entry name" value="Ankyrin_rpt-contain_sf"/>
</dbReference>
<feature type="compositionally biased region" description="Polar residues" evidence="6">
    <location>
        <begin position="1336"/>
        <end position="1352"/>
    </location>
</feature>
<dbReference type="SMART" id="SM00429">
    <property type="entry name" value="IPT"/>
    <property type="match status" value="1"/>
</dbReference>
<dbReference type="InterPro" id="IPR002909">
    <property type="entry name" value="IPT_dom"/>
</dbReference>
<evidence type="ECO:0000259" key="8">
    <source>
        <dbReference type="SMART" id="SM00429"/>
    </source>
</evidence>
<dbReference type="GO" id="GO:0042391">
    <property type="term" value="P:regulation of membrane potential"/>
    <property type="evidence" value="ECO:0007669"/>
    <property type="project" value="InterPro"/>
</dbReference>
<dbReference type="CDD" id="cd00102">
    <property type="entry name" value="IPT"/>
    <property type="match status" value="1"/>
</dbReference>
<dbReference type="PANTHER" id="PTHR31382:SF1">
    <property type="entry name" value="SODIUM ION_PROTON EXCHANGER (EUROFUNG)"/>
    <property type="match status" value="1"/>
</dbReference>
<dbReference type="InterPro" id="IPR004712">
    <property type="entry name" value="Na+/H+_antiporter_fungi"/>
</dbReference>
<dbReference type="Proteomes" id="UP000319160">
    <property type="component" value="Unassembled WGS sequence"/>
</dbReference>
<evidence type="ECO:0000313" key="9">
    <source>
        <dbReference type="EMBL" id="TRX97404.1"/>
    </source>
</evidence>
<organism evidence="9 10">
    <name type="scientific">Xylaria flabelliformis</name>
    <dbReference type="NCBI Taxonomy" id="2512241"/>
    <lineage>
        <taxon>Eukaryota</taxon>
        <taxon>Fungi</taxon>
        <taxon>Dikarya</taxon>
        <taxon>Ascomycota</taxon>
        <taxon>Pezizomycotina</taxon>
        <taxon>Sordariomycetes</taxon>
        <taxon>Xylariomycetidae</taxon>
        <taxon>Xylariales</taxon>
        <taxon>Xylariaceae</taxon>
        <taxon>Xylaria</taxon>
    </lineage>
</organism>
<dbReference type="InterPro" id="IPR014756">
    <property type="entry name" value="Ig_E-set"/>
</dbReference>
<feature type="transmembrane region" description="Helical" evidence="7">
    <location>
        <begin position="104"/>
        <end position="127"/>
    </location>
</feature>
<dbReference type="PROSITE" id="PS50297">
    <property type="entry name" value="ANK_REP_REGION"/>
    <property type="match status" value="2"/>
</dbReference>
<feature type="region of interest" description="Disordered" evidence="6">
    <location>
        <begin position="1302"/>
        <end position="1442"/>
    </location>
</feature>
<feature type="transmembrane region" description="Helical" evidence="7">
    <location>
        <begin position="2151"/>
        <end position="2172"/>
    </location>
</feature>
<feature type="region of interest" description="Disordered" evidence="6">
    <location>
        <begin position="2029"/>
        <end position="2051"/>
    </location>
</feature>
<dbReference type="GO" id="GO:0015385">
    <property type="term" value="F:sodium:proton antiporter activity"/>
    <property type="evidence" value="ECO:0007669"/>
    <property type="project" value="InterPro"/>
</dbReference>
<protein>
    <recommendedName>
        <fullName evidence="8">IPT/TIG domain-containing protein</fullName>
    </recommendedName>
</protein>
<evidence type="ECO:0000256" key="4">
    <source>
        <dbReference type="ARBA" id="ARBA00023136"/>
    </source>
</evidence>
<feature type="compositionally biased region" description="Polar residues" evidence="6">
    <location>
        <begin position="985"/>
        <end position="1008"/>
    </location>
</feature>
<evidence type="ECO:0000256" key="2">
    <source>
        <dbReference type="ARBA" id="ARBA00022692"/>
    </source>
</evidence>
<dbReference type="InterPro" id="IPR038770">
    <property type="entry name" value="Na+/solute_symporter_sf"/>
</dbReference>
<feature type="repeat" description="ANK" evidence="5">
    <location>
        <begin position="1803"/>
        <end position="1835"/>
    </location>
</feature>
<feature type="region of interest" description="Disordered" evidence="6">
    <location>
        <begin position="1552"/>
        <end position="1590"/>
    </location>
</feature>
<feature type="compositionally biased region" description="Polar residues" evidence="6">
    <location>
        <begin position="921"/>
        <end position="947"/>
    </location>
</feature>
<dbReference type="Gene3D" id="1.25.40.20">
    <property type="entry name" value="Ankyrin repeat-containing domain"/>
    <property type="match status" value="1"/>
</dbReference>
<feature type="compositionally biased region" description="Polar residues" evidence="6">
    <location>
        <begin position="1363"/>
        <end position="1377"/>
    </location>
</feature>
<dbReference type="STRING" id="2512241.A0A553IB29"/>
<reference evidence="10" key="1">
    <citation type="submission" date="2019-06" db="EMBL/GenBank/DDBJ databases">
        <title>Draft genome sequence of the griseofulvin-producing fungus Xylaria cubensis strain G536.</title>
        <authorList>
            <person name="Mead M.E."/>
            <person name="Raja H.A."/>
            <person name="Steenwyk J.L."/>
            <person name="Knowles S.L."/>
            <person name="Oberlies N.H."/>
            <person name="Rokas A."/>
        </authorList>
    </citation>
    <scope>NUCLEOTIDE SEQUENCE [LARGE SCALE GENOMIC DNA]</scope>
    <source>
        <strain evidence="10">G536</strain>
    </source>
</reference>
<feature type="transmembrane region" description="Helical" evidence="7">
    <location>
        <begin position="405"/>
        <end position="427"/>
    </location>
</feature>
<dbReference type="GO" id="GO:0036376">
    <property type="term" value="P:sodium ion export across plasma membrane"/>
    <property type="evidence" value="ECO:0007669"/>
    <property type="project" value="InterPro"/>
</dbReference>
<dbReference type="Gene3D" id="2.60.40.10">
    <property type="entry name" value="Immunoglobulins"/>
    <property type="match status" value="1"/>
</dbReference>
<evidence type="ECO:0000256" key="1">
    <source>
        <dbReference type="ARBA" id="ARBA00004141"/>
    </source>
</evidence>
<dbReference type="Pfam" id="PF00999">
    <property type="entry name" value="Na_H_Exchanger"/>
    <property type="match status" value="1"/>
</dbReference>
<feature type="compositionally biased region" description="Acidic residues" evidence="6">
    <location>
        <begin position="1911"/>
        <end position="1924"/>
    </location>
</feature>
<accession>A0A553IB29</accession>
<keyword evidence="4 7" id="KW-0472">Membrane</keyword>
<feature type="compositionally biased region" description="Polar residues" evidence="6">
    <location>
        <begin position="1560"/>
        <end position="1581"/>
    </location>
</feature>
<keyword evidence="3 7" id="KW-1133">Transmembrane helix</keyword>
<evidence type="ECO:0000313" key="10">
    <source>
        <dbReference type="Proteomes" id="UP000319160"/>
    </source>
</evidence>
<feature type="repeat" description="ANK" evidence="5">
    <location>
        <begin position="1770"/>
        <end position="1802"/>
    </location>
</feature>
<feature type="region of interest" description="Disordered" evidence="6">
    <location>
        <begin position="1158"/>
        <end position="1181"/>
    </location>
</feature>
<feature type="region of interest" description="Disordered" evidence="6">
    <location>
        <begin position="1032"/>
        <end position="1063"/>
    </location>
</feature>
<feature type="transmembrane region" description="Helical" evidence="7">
    <location>
        <begin position="219"/>
        <end position="237"/>
    </location>
</feature>
<dbReference type="Pfam" id="PF01833">
    <property type="entry name" value="TIG"/>
    <property type="match status" value="1"/>
</dbReference>
<comment type="subcellular location">
    <subcellularLocation>
        <location evidence="1">Membrane</location>
        <topology evidence="1">Multi-pass membrane protein</topology>
    </subcellularLocation>
</comment>
<dbReference type="Pfam" id="PF12796">
    <property type="entry name" value="Ank_2"/>
    <property type="match status" value="1"/>
</dbReference>
<proteinExistence type="predicted"/>
<feature type="compositionally biased region" description="Polar residues" evidence="6">
    <location>
        <begin position="681"/>
        <end position="700"/>
    </location>
</feature>
<dbReference type="InterPro" id="IPR006153">
    <property type="entry name" value="Cation/H_exchanger_TM"/>
</dbReference>
<dbReference type="Pfam" id="PF25603">
    <property type="entry name" value="SPT23_MGA2_DBD"/>
    <property type="match status" value="1"/>
</dbReference>
<feature type="transmembrane region" description="Helical" evidence="7">
    <location>
        <begin position="35"/>
        <end position="54"/>
    </location>
</feature>
<feature type="region of interest" description="Disordered" evidence="6">
    <location>
        <begin position="921"/>
        <end position="1008"/>
    </location>
</feature>
<evidence type="ECO:0000256" key="7">
    <source>
        <dbReference type="SAM" id="Phobius"/>
    </source>
</evidence>
<feature type="region of interest" description="Disordered" evidence="6">
    <location>
        <begin position="858"/>
        <end position="906"/>
    </location>
</feature>
<dbReference type="Gene3D" id="1.20.1530.20">
    <property type="match status" value="1"/>
</dbReference>
<feature type="region of interest" description="Disordered" evidence="6">
    <location>
        <begin position="524"/>
        <end position="548"/>
    </location>
</feature>
<feature type="transmembrane region" description="Helical" evidence="7">
    <location>
        <begin position="6"/>
        <end position="28"/>
    </location>
</feature>
<feature type="compositionally biased region" description="Low complexity" evidence="6">
    <location>
        <begin position="1322"/>
        <end position="1335"/>
    </location>
</feature>
<feature type="compositionally biased region" description="Basic residues" evidence="6">
    <location>
        <begin position="952"/>
        <end position="968"/>
    </location>
</feature>
<name>A0A553IB29_9PEZI</name>
<dbReference type="SUPFAM" id="SSF48403">
    <property type="entry name" value="Ankyrin repeat"/>
    <property type="match status" value="1"/>
</dbReference>
<dbReference type="GO" id="GO:0005886">
    <property type="term" value="C:plasma membrane"/>
    <property type="evidence" value="ECO:0007669"/>
    <property type="project" value="InterPro"/>
</dbReference>
<feature type="compositionally biased region" description="Polar residues" evidence="6">
    <location>
        <begin position="1046"/>
        <end position="1061"/>
    </location>
</feature>
<feature type="region of interest" description="Disordered" evidence="6">
    <location>
        <begin position="1864"/>
        <end position="1957"/>
    </location>
</feature>
<keyword evidence="5" id="KW-0040">ANK repeat</keyword>
<dbReference type="EMBL" id="VFLP01000006">
    <property type="protein sequence ID" value="TRX97404.1"/>
    <property type="molecule type" value="Genomic_DNA"/>
</dbReference>
<keyword evidence="10" id="KW-1185">Reference proteome</keyword>
<dbReference type="InterPro" id="IPR002110">
    <property type="entry name" value="Ankyrin_rpt"/>
</dbReference>
<feature type="region of interest" description="Disordered" evidence="6">
    <location>
        <begin position="668"/>
        <end position="702"/>
    </location>
</feature>
<dbReference type="InterPro" id="IPR013783">
    <property type="entry name" value="Ig-like_fold"/>
</dbReference>
<dbReference type="SUPFAM" id="SSF81296">
    <property type="entry name" value="E set domains"/>
    <property type="match status" value="1"/>
</dbReference>
<evidence type="ECO:0000256" key="3">
    <source>
        <dbReference type="ARBA" id="ARBA00022989"/>
    </source>
</evidence>
<dbReference type="OrthoDB" id="71307at2759"/>
<evidence type="ECO:0000256" key="5">
    <source>
        <dbReference type="PROSITE-ProRule" id="PRU00023"/>
    </source>
</evidence>
<dbReference type="PANTHER" id="PTHR31382">
    <property type="entry name" value="NA(+)/H(+) ANTIPORTER"/>
    <property type="match status" value="1"/>
</dbReference>
<dbReference type="InterPro" id="IPR057962">
    <property type="entry name" value="SPT23_MGA2_DBD"/>
</dbReference>
<feature type="domain" description="IPT/TIG" evidence="8">
    <location>
        <begin position="1589"/>
        <end position="1675"/>
    </location>
</feature>
<feature type="compositionally biased region" description="Low complexity" evidence="6">
    <location>
        <begin position="866"/>
        <end position="882"/>
    </location>
</feature>
<dbReference type="GO" id="GO:0120029">
    <property type="term" value="P:proton export across plasma membrane"/>
    <property type="evidence" value="ECO:0007669"/>
    <property type="project" value="InterPro"/>
</dbReference>
<dbReference type="SMART" id="SM00248">
    <property type="entry name" value="ANK"/>
    <property type="match status" value="2"/>
</dbReference>
<dbReference type="PROSITE" id="PS50088">
    <property type="entry name" value="ANK_REPEAT"/>
    <property type="match status" value="2"/>
</dbReference>
<feature type="transmembrane region" description="Helical" evidence="7">
    <location>
        <begin position="257"/>
        <end position="285"/>
    </location>
</feature>
<sequence length="2208" mass="241122">MPTLDISNFNIVVSVLGGWISLFGLVSYLLKENFYLSEALISLLAGITFGPRALNWVRPIQYAGSLDNLNDVTLFFTRLVLGVQLVLAGVQLPSRYLKQEWKPLALLLGPVMAAMWLSTGLLVWALVPHIPFLHALAIGACVTPTDPVLSNVIVKGKFADHNVPKDLQKIIIAESGANDGLGYPFLFLALYLIKYIGDGGASESGGGGLAIGLWFEETWGYTIILSVVYGAAVGWLAKRLLHYCEKHKFVDRESFLVFALSLALFITGTCGLIGSDDILACFIAGNVFTWDDWFRLQTLDEYESAPCWNQIDPNESFVANNVISISRLIPLALLILLIRRPPFILGLYKKIPQIDGIKQATFMGFFGPIGCSAIFYLYVTISFIRTLNPGDGAVPREDVENLEEAVQVIVWFMVIASVIVHGLSIPLGKLGFHLPRTISRSISTPRSISFERPSFQMNNLPKAQRVKDRLLTAATVINDVRLPRSHSRNRTYGHPLDSTNTPVGQAFRIGGSLITSKEPAQDFHGPQAGDGLGTAQPSIGGESQPAMQPPAATYRTIRFPDESVPRGLELHCKPQHCFGKYLHVHYTGLRDIDKSSAPEHDLNFNQSNPIQSNQTTGLVFSGKTAKPIAEFRSNLTKLQQPATRATPHEHHHHHHCYCHCQLAEHPTPLTSPPRPAEKSTSDNLVHSSSASSTNPYTDSGSGDDVRRLSHFCRHRSLLRNLRPVLLWSVVCGLWPVKRHLYYGFPPGRAINNTTRVCFLQLGIVLTTTAPWGRVVVLEVMPTSEPFAFHDEDHLVPDMFPFDFDMENAANDSSLMKEGTYLALQTSDGSANPMFDYPGFGFDDPQQPSEAILTADKSDPRLLPHRGSASSSSSVQSGGSSNSPRPMDTSPGEWLEDVGGNEDAFNETGFNVEAPVDFSQYFTMSDSGSTPPMVNQTSPEPSISNESLPPSRAVKRRKAQPPKRTKQSPKRLSNAASIKSHEFSPISAQVPSTEPSPTALYTSKNNISSPDRKYDAFGGMGVPASWLPATNGQGINPFLPPPPRPDSTYTSPVNHDLSNGNPPASLPHSPVPRLVIHPMPMKSRVETQIPLKITLHNLPKGIKRVHLPTHTIAKPKLLEKPPPGSSADMLELTTMLVCTSAMSDQMRLDRAFTRAAGKPNINELSSPVDGLEDEENKPQNGGEVRICPGCIVRERKRAGRKKHKKPEEEELWDRYERERAIVFNTNEVKEWQTVTPDMADPTGAGFINGALPEGTVQVDAPMRIACYCRHHSEKLGFQVIITLKDYAGNIVAQGISSSIMITDDHKTPVHTGPTPTPQPPPQHQHQQSPQPHSQLPVTNGTPLSSQASVSQPVITHPTPIQPRGAQSLTSFRPNSGDNASLPFRHAHSTSDLQLQGQSPPLNMSSGPHANNLQSATTVTTPQHGFSRQTSPASPLTAGSRKRKASIVGKIPAGLAMTKIETNQSITTVPSNSQNDSAVVSAGSSPYSAGVSHISLNGELSHKEQHILNNIPQQLGASPATPNNSGTEPFVFAGMNHRPMNLKQAVNQLFSAPVSAHPSRAPSPSQLRSDPQSLQLPQRSQEFNPEPSMPPPAILRIIPNEGSKCGGAEITVLGSNFTNDGLEVYFGSQKAITTTYWGPTSLVCMLPPSPVSGPVPVTIKQPGRRQAMQQTAFFIYRDDDEDQLIRTALGVLAGQYGRVVADPADFARSILFAQTSASGSGDQASHVNGNGAFTRFSLESGEAVEASLLRILDMMDLNAGPNRARINFRRSSGQTMLHLACSLGFVRFVAGLLSRGANVHIKDKGGFTALHMAAMNDHPEVVSRLIAKGADRDVISNSGLTPMDVARSLSVRRNLQLGQNSFRSRSVDLRRRSRASSPNSARTLWENSTVTPRHRREFLSDDFDRATSTNGDDSSEEPITEEDSDWLDLRRNSFAGPRRRSTVQSPVVDEADEGQASPSATMAAIREQVATQLQQFQHTITIHLQNLPQLQMPNMPQIPNLPPMPVLPNYQAYWQSAPVMQRISSLVPNIRGQRQGDAGDQSSSPSDNRRGVFPFFGNKDSPPAYEEIFPQKDLDIKQSSAAQAAAEFEADAKCAALFDQDPAETSQTQDVSQTEEVPALLQIGRKHLITKEQQETLQRAHAERLKAGSSDKMLWFVWIPILIFVLGAMLWSGAPSFVSGTTSAAKTLASLIANPRDISTRVRNIVQELA</sequence>
<feature type="transmembrane region" description="Helical" evidence="7">
    <location>
        <begin position="360"/>
        <end position="385"/>
    </location>
</feature>